<dbReference type="InterPro" id="IPR001611">
    <property type="entry name" value="Leu-rich_rpt"/>
</dbReference>
<dbReference type="SMART" id="SM00369">
    <property type="entry name" value="LRR_TYP"/>
    <property type="match status" value="9"/>
</dbReference>
<evidence type="ECO:0000259" key="6">
    <source>
        <dbReference type="SMART" id="SM00082"/>
    </source>
</evidence>
<dbReference type="GO" id="GO:0071944">
    <property type="term" value="C:cell periphery"/>
    <property type="evidence" value="ECO:0007669"/>
    <property type="project" value="UniProtKB-ARBA"/>
</dbReference>
<dbReference type="AlphaFoldDB" id="A0ABD1F0B7"/>
<feature type="chain" id="PRO_5044807229" description="LRRCT domain-containing protein" evidence="5">
    <location>
        <begin position="17"/>
        <end position="866"/>
    </location>
</feature>
<protein>
    <recommendedName>
        <fullName evidence="6">LRRCT domain-containing protein</fullName>
    </recommendedName>
</protein>
<feature type="signal peptide" evidence="5">
    <location>
        <begin position="1"/>
        <end position="16"/>
    </location>
</feature>
<evidence type="ECO:0000256" key="2">
    <source>
        <dbReference type="ARBA" id="ARBA00022729"/>
    </source>
</evidence>
<feature type="transmembrane region" description="Helical" evidence="4">
    <location>
        <begin position="812"/>
        <end position="835"/>
    </location>
</feature>
<gene>
    <name evidence="7" type="ORF">ABEB36_005178</name>
</gene>
<dbReference type="PROSITE" id="PS51450">
    <property type="entry name" value="LRR"/>
    <property type="match status" value="2"/>
</dbReference>
<dbReference type="SMART" id="SM00082">
    <property type="entry name" value="LRRCT"/>
    <property type="match status" value="1"/>
</dbReference>
<evidence type="ECO:0000256" key="4">
    <source>
        <dbReference type="SAM" id="Phobius"/>
    </source>
</evidence>
<dbReference type="Gene3D" id="3.80.10.10">
    <property type="entry name" value="Ribonuclease Inhibitor"/>
    <property type="match status" value="4"/>
</dbReference>
<accession>A0ABD1F0B7</accession>
<name>A0ABD1F0B7_HYPHA</name>
<reference evidence="7 8" key="1">
    <citation type="submission" date="2024-05" db="EMBL/GenBank/DDBJ databases">
        <title>Genetic variation in Jamaican populations of the coffee berry borer (Hypothenemus hampei).</title>
        <authorList>
            <person name="Errbii M."/>
            <person name="Myrie A."/>
        </authorList>
    </citation>
    <scope>NUCLEOTIDE SEQUENCE [LARGE SCALE GENOMIC DNA]</scope>
    <source>
        <strain evidence="7">JA-Hopewell-2020-01-JO</strain>
        <tissue evidence="7">Whole body</tissue>
    </source>
</reference>
<evidence type="ECO:0000256" key="5">
    <source>
        <dbReference type="SAM" id="SignalP"/>
    </source>
</evidence>
<evidence type="ECO:0000256" key="1">
    <source>
        <dbReference type="ARBA" id="ARBA00022614"/>
    </source>
</evidence>
<keyword evidence="3" id="KW-0677">Repeat</keyword>
<dbReference type="EMBL" id="JBDJPC010000004">
    <property type="protein sequence ID" value="KAL1505672.1"/>
    <property type="molecule type" value="Genomic_DNA"/>
</dbReference>
<sequence length="866" mass="96739">MLKYLILLLTILVSSGAKCPSMCICRHFPRETLSRSSSLFYTSIKCEGGRFDANVTLINTTRILVVSNLGDESSSDLIETLMNNDLPELNTFALLYSSLSNVSAILDVVGDRVNSLTLSHDNLTVIPDLSDNLDNVVSIDFSNNVITKLPFEHSLQTLRTLERLNFSANAIKQIDPNTFSNLTSLKILDLSRNSLTILNTRLFETLTTLQYLNLSFNRLETLKDDCFYGLVKLQQLDVSWNNLVLVTAGSLQLQSLTRLLLAGNTGLGNATEVIVEVGKKLHTVDASNIGLKQVPGTLTRSIRTLKLMRNCIRMVTCGELDAYPLLQLVDFSWNDIVFIEDDALGRQEFLSVLYLSNNKLQSIPKSLPERLSVLHLECNSIEKVSKDDLLGLSNLEVLLLNDNKIGIVEGGAFTYLRSLVTLDLSRNSIKALDPGNLSGPSALQILRLSGIDTMAPAKDMSFPLSAPDHLVILDLSGSAGLARQLLADTAALVASRELQELDISGTDLEYIRPDLFHYLPELRIIRVKDNRLNCTNLQWFAQWLRRQDQMENRHVTCASPPEFWGMPLLDLQDNEISPPAKEINHERSQDFERTINLAQETNAIQNNDPLRKFVQQTVDGTITNGLINNFNVTKNDTVDKNSTFTTGENKRDDFQLSNINEGTEEDNFIFKRVSDKDTTTIKTLNEKLVSSADLELSSLIPLSNKQKEPFAIRSTVTTRIQDYEAGVVHDFPNQRKVTEKWHSSSKNNGSNVARNKAQNAFNSTTTSGLAKYNQSQNSQLKEVNMMDNFSQRNASMIKTSMFRNEEDQKGQFLHPGMIILAVGILCGAATLATLASRFNKRKRWIDRSNSSDDMAVTGISNVTELW</sequence>
<feature type="domain" description="LRRCT" evidence="6">
    <location>
        <begin position="530"/>
        <end position="579"/>
    </location>
</feature>
<dbReference type="SMART" id="SM00365">
    <property type="entry name" value="LRR_SD22"/>
    <property type="match status" value="6"/>
</dbReference>
<organism evidence="7 8">
    <name type="scientific">Hypothenemus hampei</name>
    <name type="common">Coffee berry borer</name>
    <dbReference type="NCBI Taxonomy" id="57062"/>
    <lineage>
        <taxon>Eukaryota</taxon>
        <taxon>Metazoa</taxon>
        <taxon>Ecdysozoa</taxon>
        <taxon>Arthropoda</taxon>
        <taxon>Hexapoda</taxon>
        <taxon>Insecta</taxon>
        <taxon>Pterygota</taxon>
        <taxon>Neoptera</taxon>
        <taxon>Endopterygota</taxon>
        <taxon>Coleoptera</taxon>
        <taxon>Polyphaga</taxon>
        <taxon>Cucujiformia</taxon>
        <taxon>Curculionidae</taxon>
        <taxon>Scolytinae</taxon>
        <taxon>Hypothenemus</taxon>
    </lineage>
</organism>
<dbReference type="SUPFAM" id="SSF52058">
    <property type="entry name" value="L domain-like"/>
    <property type="match status" value="2"/>
</dbReference>
<keyword evidence="1" id="KW-0433">Leucine-rich repeat</keyword>
<dbReference type="PANTHER" id="PTHR24366:SF96">
    <property type="entry name" value="LEUCINE RICH REPEAT CONTAINING 53"/>
    <property type="match status" value="1"/>
</dbReference>
<dbReference type="InterPro" id="IPR003591">
    <property type="entry name" value="Leu-rich_rpt_typical-subtyp"/>
</dbReference>
<keyword evidence="4" id="KW-1133">Transmembrane helix</keyword>
<dbReference type="Pfam" id="PF13855">
    <property type="entry name" value="LRR_8"/>
    <property type="match status" value="2"/>
</dbReference>
<keyword evidence="4" id="KW-0472">Membrane</keyword>
<dbReference type="InterPro" id="IPR000483">
    <property type="entry name" value="Cys-rich_flank_reg_C"/>
</dbReference>
<proteinExistence type="predicted"/>
<dbReference type="Proteomes" id="UP001566132">
    <property type="component" value="Unassembled WGS sequence"/>
</dbReference>
<dbReference type="PANTHER" id="PTHR24366">
    <property type="entry name" value="IG(IMMUNOGLOBULIN) AND LRR(LEUCINE RICH REPEAT) DOMAINS"/>
    <property type="match status" value="1"/>
</dbReference>
<evidence type="ECO:0000313" key="8">
    <source>
        <dbReference type="Proteomes" id="UP001566132"/>
    </source>
</evidence>
<evidence type="ECO:0000256" key="3">
    <source>
        <dbReference type="ARBA" id="ARBA00022737"/>
    </source>
</evidence>
<keyword evidence="8" id="KW-1185">Reference proteome</keyword>
<keyword evidence="4" id="KW-0812">Transmembrane</keyword>
<comment type="caution">
    <text evidence="7">The sequence shown here is derived from an EMBL/GenBank/DDBJ whole genome shotgun (WGS) entry which is preliminary data.</text>
</comment>
<keyword evidence="2 5" id="KW-0732">Signal</keyword>
<dbReference type="InterPro" id="IPR032675">
    <property type="entry name" value="LRR_dom_sf"/>
</dbReference>
<evidence type="ECO:0000313" key="7">
    <source>
        <dbReference type="EMBL" id="KAL1505672.1"/>
    </source>
</evidence>